<comment type="caution">
    <text evidence="2">The sequence shown here is derived from an EMBL/GenBank/DDBJ whole genome shotgun (WGS) entry which is preliminary data.</text>
</comment>
<dbReference type="Proteomes" id="UP000288623">
    <property type="component" value="Unassembled WGS sequence"/>
</dbReference>
<evidence type="ECO:0000313" key="3">
    <source>
        <dbReference type="Proteomes" id="UP000288623"/>
    </source>
</evidence>
<name>A0A433RVB1_9BACL</name>
<dbReference type="SUPFAM" id="SSF89360">
    <property type="entry name" value="HesB-like domain"/>
    <property type="match status" value="1"/>
</dbReference>
<keyword evidence="3" id="KW-1185">Reference proteome</keyword>
<dbReference type="InterPro" id="IPR008326">
    <property type="entry name" value="PdhI-like"/>
</dbReference>
<gene>
    <name evidence="2" type="ORF">QI30_06430</name>
</gene>
<protein>
    <recommendedName>
        <fullName evidence="4">FeS cluster biogenesis domain-containing protein</fullName>
    </recommendedName>
</protein>
<dbReference type="OrthoDB" id="1645729at2"/>
<organism evidence="2 3">
    <name type="scientific">Candidatus Kurthia intestinigallinarum</name>
    <dbReference type="NCBI Taxonomy" id="1562256"/>
    <lineage>
        <taxon>Bacteria</taxon>
        <taxon>Bacillati</taxon>
        <taxon>Bacillota</taxon>
        <taxon>Bacilli</taxon>
        <taxon>Bacillales</taxon>
        <taxon>Caryophanaceae</taxon>
        <taxon>Kurthia</taxon>
    </lineage>
</organism>
<dbReference type="EMBL" id="JTFC01000026">
    <property type="protein sequence ID" value="RUS57214.1"/>
    <property type="molecule type" value="Genomic_DNA"/>
</dbReference>
<dbReference type="RefSeq" id="WP_126990110.1">
    <property type="nucleotide sequence ID" value="NZ_JTFC01000026.1"/>
</dbReference>
<dbReference type="InterPro" id="IPR035903">
    <property type="entry name" value="HesB-like_dom_sf"/>
</dbReference>
<evidence type="ECO:0000256" key="1">
    <source>
        <dbReference type="ARBA" id="ARBA00006718"/>
    </source>
</evidence>
<proteinExistence type="inferred from homology"/>
<evidence type="ECO:0000313" key="2">
    <source>
        <dbReference type="EMBL" id="RUS57214.1"/>
    </source>
</evidence>
<sequence>MKIVISNAALNWFKEEMDAEPSSSIKFFARYGGSNPFHEGYSIGVTFDDPIEEAVINDVDGIHFFIENDDLWFFNDHDLHVDVNTELEELTYDYVKP</sequence>
<dbReference type="AlphaFoldDB" id="A0A433RVB1"/>
<accession>A0A433RVB1</accession>
<comment type="similarity">
    <text evidence="1">Belongs to the HesB/IscA family.</text>
</comment>
<dbReference type="PIRSF" id="PIRSF034852">
    <property type="entry name" value="UCP034852"/>
    <property type="match status" value="1"/>
</dbReference>
<reference evidence="2 3" key="1">
    <citation type="submission" date="2014-11" db="EMBL/GenBank/DDBJ databases">
        <title>Genome sequence and analysis of novel Kurthia sp.</title>
        <authorList>
            <person name="Lawson J.N."/>
            <person name="Gonzalez J.E."/>
            <person name="Rinauldi L."/>
            <person name="Xuan Z."/>
            <person name="Firman A."/>
            <person name="Shaddox L."/>
            <person name="Trudeau A."/>
            <person name="Shah S."/>
            <person name="Reiman D."/>
        </authorList>
    </citation>
    <scope>NUCLEOTIDE SEQUENCE [LARGE SCALE GENOMIC DNA]</scope>
    <source>
        <strain evidence="2 3">3B1D</strain>
    </source>
</reference>
<evidence type="ECO:0008006" key="4">
    <source>
        <dbReference type="Google" id="ProtNLM"/>
    </source>
</evidence>